<name>A0A7N0RG97_KALFE</name>
<dbReference type="Gramene" id="Kaladp0011s0228.1.v1.1">
    <property type="protein sequence ID" value="Kaladp0011s0228.1.v1.1"/>
    <property type="gene ID" value="Kaladp0011s0228.v1.1"/>
</dbReference>
<dbReference type="EnsemblPlants" id="Kaladp0011s0228.1.v1.1">
    <property type="protein sequence ID" value="Kaladp0011s0228.1.v1.1"/>
    <property type="gene ID" value="Kaladp0011s0228.v1.1"/>
</dbReference>
<evidence type="ECO:0000313" key="1">
    <source>
        <dbReference type="EnsemblPlants" id="Kaladp0011s0228.1.v1.1"/>
    </source>
</evidence>
<dbReference type="Proteomes" id="UP000594263">
    <property type="component" value="Unplaced"/>
</dbReference>
<accession>A0A7N0RG97</accession>
<proteinExistence type="predicted"/>
<evidence type="ECO:0000313" key="2">
    <source>
        <dbReference type="Proteomes" id="UP000594263"/>
    </source>
</evidence>
<organism evidence="1 2">
    <name type="scientific">Kalanchoe fedtschenkoi</name>
    <name type="common">Lavender scallops</name>
    <name type="synonym">South American air plant</name>
    <dbReference type="NCBI Taxonomy" id="63787"/>
    <lineage>
        <taxon>Eukaryota</taxon>
        <taxon>Viridiplantae</taxon>
        <taxon>Streptophyta</taxon>
        <taxon>Embryophyta</taxon>
        <taxon>Tracheophyta</taxon>
        <taxon>Spermatophyta</taxon>
        <taxon>Magnoliopsida</taxon>
        <taxon>eudicotyledons</taxon>
        <taxon>Gunneridae</taxon>
        <taxon>Pentapetalae</taxon>
        <taxon>Saxifragales</taxon>
        <taxon>Crassulaceae</taxon>
        <taxon>Kalanchoe</taxon>
    </lineage>
</organism>
<dbReference type="OMA" id="WWTLPHL"/>
<keyword evidence="2" id="KW-1185">Reference proteome</keyword>
<sequence>MAYRARLLQSCRTPVRSLLTQSPSPISASRITAVAKNEPSLGVRTLRGLALSVLQTSRPALTRCYSAGRRLSARSIIGFSMAYGFINCWPGVTFAMAGDEQSIERSYTNASSHSDSAIDKNQLALWNFVKKVWIPSLLLVNVVLTSWNRPIEFVVKIILALLSTKPNPFSIYICVEQLCNQYKLQHPWSYSSKPLKAKNVDVSDHRLFCIGRVVVQDQEFTLIGVFGAWWVWPSQLLHYLQFQTGFDQIKNRARKRLTLVAKPATQSALT</sequence>
<protein>
    <submittedName>
        <fullName evidence="1">Uncharacterized protein</fullName>
    </submittedName>
</protein>
<dbReference type="AlphaFoldDB" id="A0A7N0RG97"/>
<reference evidence="1" key="1">
    <citation type="submission" date="2021-01" db="UniProtKB">
        <authorList>
            <consortium name="EnsemblPlants"/>
        </authorList>
    </citation>
    <scope>IDENTIFICATION</scope>
</reference>